<reference evidence="4 5" key="1">
    <citation type="journal article" date="2016" name="Mol. Biol. Evol.">
        <title>Genome-Wide Survey of Gut Fungi (Harpellales) Reveals the First Horizontally Transferred Ubiquitin Gene from a Mosquito Host.</title>
        <authorList>
            <person name="Wang Y."/>
            <person name="White M.M."/>
            <person name="Kvist S."/>
            <person name="Moncalvo J.M."/>
        </authorList>
    </citation>
    <scope>NUCLEOTIDE SEQUENCE [LARGE SCALE GENOMIC DNA]</scope>
    <source>
        <strain evidence="4 5">ALG-7-W6</strain>
    </source>
</reference>
<accession>A0A1R0GWG3</accession>
<feature type="compositionally biased region" description="Basic and acidic residues" evidence="2">
    <location>
        <begin position="420"/>
        <end position="435"/>
    </location>
</feature>
<dbReference type="Gene3D" id="1.10.506.10">
    <property type="entry name" value="GTPase Activation - p120gap, domain 1"/>
    <property type="match status" value="1"/>
</dbReference>
<dbReference type="AlphaFoldDB" id="A0A1R0GWG3"/>
<organism evidence="4 5">
    <name type="scientific">Smittium mucronatum</name>
    <dbReference type="NCBI Taxonomy" id="133383"/>
    <lineage>
        <taxon>Eukaryota</taxon>
        <taxon>Fungi</taxon>
        <taxon>Fungi incertae sedis</taxon>
        <taxon>Zoopagomycota</taxon>
        <taxon>Kickxellomycotina</taxon>
        <taxon>Harpellomycetes</taxon>
        <taxon>Harpellales</taxon>
        <taxon>Legeriomycetaceae</taxon>
        <taxon>Smittium</taxon>
    </lineage>
</organism>
<dbReference type="OrthoDB" id="775356at2759"/>
<feature type="region of interest" description="Disordered" evidence="2">
    <location>
        <begin position="420"/>
        <end position="450"/>
    </location>
</feature>
<dbReference type="PANTHER" id="PTHR10194">
    <property type="entry name" value="RAS GTPASE-ACTIVATING PROTEINS"/>
    <property type="match status" value="1"/>
</dbReference>
<dbReference type="InterPro" id="IPR039360">
    <property type="entry name" value="Ras_GTPase"/>
</dbReference>
<dbReference type="SUPFAM" id="SSF48350">
    <property type="entry name" value="GTPase activation domain, GAP"/>
    <property type="match status" value="1"/>
</dbReference>
<keyword evidence="5" id="KW-1185">Reference proteome</keyword>
<evidence type="ECO:0000256" key="2">
    <source>
        <dbReference type="SAM" id="MobiDB-lite"/>
    </source>
</evidence>
<dbReference type="STRING" id="133383.A0A1R0GWG3"/>
<evidence type="ECO:0000256" key="1">
    <source>
        <dbReference type="ARBA" id="ARBA00022468"/>
    </source>
</evidence>
<feature type="region of interest" description="Disordered" evidence="2">
    <location>
        <begin position="176"/>
        <end position="201"/>
    </location>
</feature>
<sequence>MHSFWKNSLDYLWGDSDSASYHLGDLNAVLYGQLLYLAQEFPSFLGYSFHSKLSKAALPLVSESITSLFQNNTPKFIQLISFIIKIDVQNSTDISMFLRDNNLHSNLIRFYLQSPECIKYLQVIVIPTFESISNGCRPSPQQTSKRFSVPFKKSSIIIPSFSQFSPKLITASAFGSENPSSNNSASTSKTKAINPSKSSDFKPSIDLKSGYGSPSSQEFSNVNILTAELLDRIIIDFDIVPLGVKIISNSIKTNVQKFFPDKSVSIINSLIGGFFFLRFINPSIMIPERIFDFNDPIDSSTRRELTNVAKNIQYLANHPISLPPSSSSNNNSSLSSDISPSQISNLLKIDRILENLSLSSPESFNVSKTIESPSSTVHSSNFKNNESSGTFKKDETVKLSSHFEKEDSDIHIIKSDIVSDDQKSKGHIPKKDSSSHLHGNQFEIPTPESSEDSNFVEISLKSLYLIHELILETMPYWESDSEHVLIMETCLSKLRLPPLQFEVENNPTFKIKLLNPYLVH</sequence>
<comment type="caution">
    <text evidence="4">The sequence shown here is derived from an EMBL/GenBank/DDBJ whole genome shotgun (WGS) entry which is preliminary data.</text>
</comment>
<feature type="domain" description="Ras-GAP" evidence="3">
    <location>
        <begin position="78"/>
        <end position="317"/>
    </location>
</feature>
<dbReference type="PROSITE" id="PS50018">
    <property type="entry name" value="RAS_GTPASE_ACTIV_2"/>
    <property type="match status" value="1"/>
</dbReference>
<dbReference type="InterPro" id="IPR008936">
    <property type="entry name" value="Rho_GTPase_activation_prot"/>
</dbReference>
<keyword evidence="1" id="KW-0343">GTPase activation</keyword>
<dbReference type="Pfam" id="PF00616">
    <property type="entry name" value="RasGAP"/>
    <property type="match status" value="1"/>
</dbReference>
<feature type="compositionally biased region" description="Low complexity" evidence="2">
    <location>
        <begin position="180"/>
        <end position="192"/>
    </location>
</feature>
<gene>
    <name evidence="4" type="ORF">AYI68_g4705</name>
</gene>
<evidence type="ECO:0000259" key="3">
    <source>
        <dbReference type="PROSITE" id="PS50018"/>
    </source>
</evidence>
<protein>
    <submittedName>
        <fullName evidence="4">GTPase-activating protein</fullName>
    </submittedName>
</protein>
<name>A0A1R0GWG3_9FUNG</name>
<dbReference type="GO" id="GO:0005096">
    <property type="term" value="F:GTPase activator activity"/>
    <property type="evidence" value="ECO:0007669"/>
    <property type="project" value="UniProtKB-KW"/>
</dbReference>
<evidence type="ECO:0000313" key="5">
    <source>
        <dbReference type="Proteomes" id="UP000187455"/>
    </source>
</evidence>
<evidence type="ECO:0000313" key="4">
    <source>
        <dbReference type="EMBL" id="OLY81195.1"/>
    </source>
</evidence>
<dbReference type="Proteomes" id="UP000187455">
    <property type="component" value="Unassembled WGS sequence"/>
</dbReference>
<dbReference type="EMBL" id="LSSL01002682">
    <property type="protein sequence ID" value="OLY81195.1"/>
    <property type="molecule type" value="Genomic_DNA"/>
</dbReference>
<dbReference type="InterPro" id="IPR001936">
    <property type="entry name" value="RasGAP_dom"/>
</dbReference>
<proteinExistence type="predicted"/>